<protein>
    <submittedName>
        <fullName evidence="1">Uncharacterized protein</fullName>
    </submittedName>
</protein>
<reference evidence="2" key="1">
    <citation type="journal article" date="2019" name="Gigascience">
        <title>De novo genome assembly of the endangered Acer yangbiense, a plant species with extremely small populations endemic to Yunnan Province, China.</title>
        <authorList>
            <person name="Yang J."/>
            <person name="Wariss H.M."/>
            <person name="Tao L."/>
            <person name="Zhang R."/>
            <person name="Yun Q."/>
            <person name="Hollingsworth P."/>
            <person name="Dao Z."/>
            <person name="Luo G."/>
            <person name="Guo H."/>
            <person name="Ma Y."/>
            <person name="Sun W."/>
        </authorList>
    </citation>
    <scope>NUCLEOTIDE SEQUENCE [LARGE SCALE GENOMIC DNA]</scope>
    <source>
        <strain evidence="2">cv. br00</strain>
    </source>
</reference>
<proteinExistence type="predicted"/>
<dbReference type="Proteomes" id="UP000326939">
    <property type="component" value="Chromosome 3"/>
</dbReference>
<sequence>MGWVAFGGGMPAMWQFAVVQVGYQQWRGGWSVGSAEDNPNHLRVVLAIMLHRFQEITSEFSFCTSYFIGGFKNCSGEEGVLVPVLLPLPMMNRFQQELISNGIDYPVKIAPKL</sequence>
<name>A0A5N5NBK8_9ROSI</name>
<evidence type="ECO:0000313" key="2">
    <source>
        <dbReference type="Proteomes" id="UP000326939"/>
    </source>
</evidence>
<accession>A0A5N5NBK8</accession>
<comment type="caution">
    <text evidence="1">The sequence shown here is derived from an EMBL/GenBank/DDBJ whole genome shotgun (WGS) entry which is preliminary data.</text>
</comment>
<dbReference type="AlphaFoldDB" id="A0A5N5NBK8"/>
<gene>
    <name evidence="1" type="ORF">DKX38_003800</name>
</gene>
<keyword evidence="2" id="KW-1185">Reference proteome</keyword>
<dbReference type="EMBL" id="VDCV01000003">
    <property type="protein sequence ID" value="KAB5563746.1"/>
    <property type="molecule type" value="Genomic_DNA"/>
</dbReference>
<organism evidence="1 2">
    <name type="scientific">Salix brachista</name>
    <dbReference type="NCBI Taxonomy" id="2182728"/>
    <lineage>
        <taxon>Eukaryota</taxon>
        <taxon>Viridiplantae</taxon>
        <taxon>Streptophyta</taxon>
        <taxon>Embryophyta</taxon>
        <taxon>Tracheophyta</taxon>
        <taxon>Spermatophyta</taxon>
        <taxon>Magnoliopsida</taxon>
        <taxon>eudicotyledons</taxon>
        <taxon>Gunneridae</taxon>
        <taxon>Pentapetalae</taxon>
        <taxon>rosids</taxon>
        <taxon>fabids</taxon>
        <taxon>Malpighiales</taxon>
        <taxon>Salicaceae</taxon>
        <taxon>Saliceae</taxon>
        <taxon>Salix</taxon>
    </lineage>
</organism>
<evidence type="ECO:0000313" key="1">
    <source>
        <dbReference type="EMBL" id="KAB5563746.1"/>
    </source>
</evidence>